<dbReference type="Proteomes" id="UP001451606">
    <property type="component" value="Chromosome"/>
</dbReference>
<protein>
    <submittedName>
        <fullName evidence="3">50S ribosome-binding GTPase</fullName>
    </submittedName>
</protein>
<dbReference type="GO" id="GO:0005525">
    <property type="term" value="F:GTP binding"/>
    <property type="evidence" value="ECO:0007669"/>
    <property type="project" value="InterPro"/>
</dbReference>
<dbReference type="InterPro" id="IPR031167">
    <property type="entry name" value="G_OBG"/>
</dbReference>
<dbReference type="SUPFAM" id="SSF52540">
    <property type="entry name" value="P-loop containing nucleoside triphosphate hydrolases"/>
    <property type="match status" value="1"/>
</dbReference>
<proteinExistence type="predicted"/>
<dbReference type="Gene3D" id="3.40.50.300">
    <property type="entry name" value="P-loop containing nucleotide triphosphate hydrolases"/>
    <property type="match status" value="1"/>
</dbReference>
<accession>A0AAX4NEZ2</accession>
<feature type="domain" description="OBG-type G" evidence="2">
    <location>
        <begin position="163"/>
        <end position="223"/>
    </location>
</feature>
<dbReference type="InterPro" id="IPR041623">
    <property type="entry name" value="NOG1_N"/>
</dbReference>
<dbReference type="InterPro" id="IPR027417">
    <property type="entry name" value="P-loop_NTPase"/>
</dbReference>
<keyword evidence="1" id="KW-0547">Nucleotide-binding</keyword>
<organism evidence="3 4">
    <name type="scientific">Oxyplasma meridianum</name>
    <dbReference type="NCBI Taxonomy" id="3073602"/>
    <lineage>
        <taxon>Archaea</taxon>
        <taxon>Methanobacteriati</taxon>
        <taxon>Thermoplasmatota</taxon>
        <taxon>Thermoplasmata</taxon>
        <taxon>Thermoplasmatales</taxon>
        <taxon>Thermoplasmataceae</taxon>
        <taxon>Oxyplasma</taxon>
    </lineage>
</organism>
<keyword evidence="4" id="KW-1185">Reference proteome</keyword>
<evidence type="ECO:0000259" key="2">
    <source>
        <dbReference type="PROSITE" id="PS51710"/>
    </source>
</evidence>
<dbReference type="PRINTS" id="PR00326">
    <property type="entry name" value="GTP1OBG"/>
</dbReference>
<dbReference type="Pfam" id="PF01926">
    <property type="entry name" value="MMR_HSR1"/>
    <property type="match status" value="1"/>
</dbReference>
<dbReference type="AlphaFoldDB" id="A0AAX4NEZ2"/>
<sequence length="321" mass="37494">MFNRIPTVLMSQEIIDKCFSRAAKIEEPYQLKVEDKIRKEIIDRISTIESISCGHLDKLVKKFPKIEEVHPFYRDLLDLLFDIDHYKISLYKMSETSINIVKFSTIYIRKAKGAQKSEDLNKIMRSYYGRFASLINDLKKDLEFLRECRDYMSRIPTIDTRVLTFIISGMPNVGKSSLIRSITNTNPKIAQYPFTTQSIHVGVLDIDDERFQLVDTPGILDRPMEERNEMEIKAIMALKHIDGIIMFLFDYSESSGYSVQDQERLYDEIVRTFRKPIIRVQTKSDLGPEIREKIAVSTMTGDGLEDLKRKMFEFRVIHSAY</sequence>
<dbReference type="InterPro" id="IPR006073">
    <property type="entry name" value="GTP-bd"/>
</dbReference>
<dbReference type="GeneID" id="95967295"/>
<dbReference type="Gene3D" id="1.20.120.1190">
    <property type="match status" value="1"/>
</dbReference>
<dbReference type="Pfam" id="PF17835">
    <property type="entry name" value="NOG1_N"/>
    <property type="match status" value="1"/>
</dbReference>
<evidence type="ECO:0000256" key="1">
    <source>
        <dbReference type="ARBA" id="ARBA00022741"/>
    </source>
</evidence>
<dbReference type="PROSITE" id="PS51710">
    <property type="entry name" value="G_OBG"/>
    <property type="match status" value="1"/>
</dbReference>
<dbReference type="RefSeq" id="WP_393971971.1">
    <property type="nucleotide sequence ID" value="NZ_CP133772.1"/>
</dbReference>
<evidence type="ECO:0000313" key="4">
    <source>
        <dbReference type="Proteomes" id="UP001451606"/>
    </source>
</evidence>
<name>A0AAX4NEZ2_9ARCH</name>
<dbReference type="EMBL" id="CP133772">
    <property type="protein sequence ID" value="WYY00015.1"/>
    <property type="molecule type" value="Genomic_DNA"/>
</dbReference>
<dbReference type="KEGG" id="omr:OXIME_000566"/>
<reference evidence="3 4" key="1">
    <citation type="submission" date="2023-09" db="EMBL/GenBank/DDBJ databases">
        <authorList>
            <person name="Golyshina O.V."/>
            <person name="Lunev E.A."/>
            <person name="Bargiela R."/>
            <person name="Gaines M.C."/>
            <person name="Daum B."/>
            <person name="Bale N.J."/>
            <person name="Koenen M."/>
            <person name="Sinninghe Damst J.S."/>
            <person name="Yakimov M."/>
            <person name="Golyshin P.N."/>
        </authorList>
    </citation>
    <scope>NUCLEOTIDE SEQUENCE [LARGE SCALE GENOMIC DNA]</scope>
    <source>
        <strain evidence="3 4">M1</strain>
    </source>
</reference>
<dbReference type="CDD" id="cd01897">
    <property type="entry name" value="NOG"/>
    <property type="match status" value="1"/>
</dbReference>
<dbReference type="PANTHER" id="PTHR45759">
    <property type="entry name" value="NUCLEOLAR GTP-BINDING PROTEIN 1"/>
    <property type="match status" value="1"/>
</dbReference>
<gene>
    <name evidence="3" type="ORF">OXIME_000566</name>
</gene>
<evidence type="ECO:0000313" key="3">
    <source>
        <dbReference type="EMBL" id="WYY00015.1"/>
    </source>
</evidence>